<protein>
    <submittedName>
        <fullName evidence="1">Uncharacterized protein</fullName>
    </submittedName>
</protein>
<accession>A0A6P1W4D1</accession>
<dbReference type="Proteomes" id="UP000464577">
    <property type="component" value="Chromosome"/>
</dbReference>
<dbReference type="AlphaFoldDB" id="A0A6P1W4D1"/>
<sequence>MRNHYPTRLTCTLLLTGILTISAHGQKPGMVRMMVAVPASSSPINLSDFSLPPYPVELINLGLNPEGALRYQTLMPIAGRMAATTDEAKLKGSLAPPAGIYLYTGAIDTQGQVTPVQAAVFAQPDTRVKVSDDTPIDWAVWGTKATDGPLRLPYGGGYDLLPSVARPGRQVKQVSLTTSGSGLNYANYSLYPTYRIINRFIDPVSIRLVSRLEDVPLQQAANQEKLLRYIPVEGDTPEDRGRVIAVSASANRPTRFEGVATRFVKGDKNASARQVSLLTFDDAGNLLGEQAINFPYSRKLAMRLPVHDPAGKVVGTFSVFADGGGKKDARDPQENRFSVVVTDEQGSIWSQFEWTNGEGSIRAVIPAYALRRGDNLLVYNNNAQKLLKSVEETWLFDKSGKATLVGSMPYGEVADHSSLVVDSPTNVLSGAQRAEASKPGWFNFSAGRYLDSFTDATGDIWVLFQRQDDAPGGRAVVAESPASSPTSKLMGFANKLNQIAGQPSRALTPVTVTSESGKTYTDLFVLHFDADLKLKEQTVVELPSTPEPVRFQRSIRSEGSADYVLSNSATTWLRLRKGPTDRLSVKRLSPYESVSITIPDRDNFLLDAASGKIYVLCGIPRKPGLGQLLTYNLD</sequence>
<gene>
    <name evidence="1" type="ORF">GJR95_28975</name>
</gene>
<keyword evidence="2" id="KW-1185">Reference proteome</keyword>
<dbReference type="KEGG" id="senf:GJR95_28975"/>
<evidence type="ECO:0000313" key="2">
    <source>
        <dbReference type="Proteomes" id="UP000464577"/>
    </source>
</evidence>
<proteinExistence type="predicted"/>
<name>A0A6P1W4D1_9BACT</name>
<organism evidence="1 2">
    <name type="scientific">Spirosoma endbachense</name>
    <dbReference type="NCBI Taxonomy" id="2666025"/>
    <lineage>
        <taxon>Bacteria</taxon>
        <taxon>Pseudomonadati</taxon>
        <taxon>Bacteroidota</taxon>
        <taxon>Cytophagia</taxon>
        <taxon>Cytophagales</taxon>
        <taxon>Cytophagaceae</taxon>
        <taxon>Spirosoma</taxon>
    </lineage>
</organism>
<evidence type="ECO:0000313" key="1">
    <source>
        <dbReference type="EMBL" id="QHV98790.1"/>
    </source>
</evidence>
<dbReference type="RefSeq" id="WP_162389198.1">
    <property type="nucleotide sequence ID" value="NZ_CP045997.1"/>
</dbReference>
<reference evidence="1 2" key="1">
    <citation type="submission" date="2019-11" db="EMBL/GenBank/DDBJ databases">
        <title>Spirosoma endbachense sp. nov., isolated from a natural salt meadow.</title>
        <authorList>
            <person name="Rojas J."/>
            <person name="Ambika Manirajan B."/>
            <person name="Ratering S."/>
            <person name="Suarez C."/>
            <person name="Geissler-Plaum R."/>
            <person name="Schnell S."/>
        </authorList>
    </citation>
    <scope>NUCLEOTIDE SEQUENCE [LARGE SCALE GENOMIC DNA]</scope>
    <source>
        <strain evidence="1 2">I-24</strain>
    </source>
</reference>
<dbReference type="EMBL" id="CP045997">
    <property type="protein sequence ID" value="QHV98790.1"/>
    <property type="molecule type" value="Genomic_DNA"/>
</dbReference>